<dbReference type="Proteomes" id="UP000762676">
    <property type="component" value="Unassembled WGS sequence"/>
</dbReference>
<keyword evidence="1" id="KW-0249">Electron transport</keyword>
<evidence type="ECO:0000313" key="2">
    <source>
        <dbReference type="EMBL" id="GFR80564.1"/>
    </source>
</evidence>
<comment type="caution">
    <text evidence="2">The sequence shown here is derived from an EMBL/GenBank/DDBJ whole genome shotgun (WGS) entry which is preliminary data.</text>
</comment>
<sequence length="125" mass="14816">MFGCTVFRVKNMRMQLFINKRSTPPIWQTLRKLSGCEKQLPILTLFTKDPCPLCDEALETLHPFLDQVTLKKVDITALGNEMLWKKYRYDIPVFHFNGKYLMKHKADVDLFRTVLQEYFKTKSHS</sequence>
<dbReference type="EMBL" id="BMAT01001139">
    <property type="protein sequence ID" value="GFR80564.1"/>
    <property type="molecule type" value="Genomic_DNA"/>
</dbReference>
<proteinExistence type="inferred from homology"/>
<organism evidence="2 3">
    <name type="scientific">Elysia marginata</name>
    <dbReference type="NCBI Taxonomy" id="1093978"/>
    <lineage>
        <taxon>Eukaryota</taxon>
        <taxon>Metazoa</taxon>
        <taxon>Spiralia</taxon>
        <taxon>Lophotrochozoa</taxon>
        <taxon>Mollusca</taxon>
        <taxon>Gastropoda</taxon>
        <taxon>Heterobranchia</taxon>
        <taxon>Euthyneura</taxon>
        <taxon>Panpulmonata</taxon>
        <taxon>Sacoglossa</taxon>
        <taxon>Placobranchoidea</taxon>
        <taxon>Plakobranchidae</taxon>
        <taxon>Elysia</taxon>
    </lineage>
</organism>
<evidence type="ECO:0000256" key="1">
    <source>
        <dbReference type="RuleBase" id="RU363082"/>
    </source>
</evidence>
<comment type="similarity">
    <text evidence="1">Belongs to the glutaredoxin family.</text>
</comment>
<dbReference type="SUPFAM" id="SSF52833">
    <property type="entry name" value="Thioredoxin-like"/>
    <property type="match status" value="1"/>
</dbReference>
<dbReference type="PANTHER" id="PTHR33558:SF1">
    <property type="entry name" value="GLUTAREDOXIN-LIKE PROTEIN C5ORF63 HOMOLOG"/>
    <property type="match status" value="1"/>
</dbReference>
<dbReference type="InterPro" id="IPR052565">
    <property type="entry name" value="Glutaredoxin-like_YDR286C"/>
</dbReference>
<dbReference type="Gene3D" id="3.40.30.10">
    <property type="entry name" value="Glutaredoxin"/>
    <property type="match status" value="1"/>
</dbReference>
<dbReference type="PANTHER" id="PTHR33558">
    <property type="entry name" value="GLUTAREDOXIN-LIKE PROTEIN C5ORF63 HOMOLOG"/>
    <property type="match status" value="1"/>
</dbReference>
<reference evidence="2 3" key="1">
    <citation type="journal article" date="2021" name="Elife">
        <title>Chloroplast acquisition without the gene transfer in kleptoplastic sea slugs, Plakobranchus ocellatus.</title>
        <authorList>
            <person name="Maeda T."/>
            <person name="Takahashi S."/>
            <person name="Yoshida T."/>
            <person name="Shimamura S."/>
            <person name="Takaki Y."/>
            <person name="Nagai Y."/>
            <person name="Toyoda A."/>
            <person name="Suzuki Y."/>
            <person name="Arimoto A."/>
            <person name="Ishii H."/>
            <person name="Satoh N."/>
            <person name="Nishiyama T."/>
            <person name="Hasebe M."/>
            <person name="Maruyama T."/>
            <person name="Minagawa J."/>
            <person name="Obokata J."/>
            <person name="Shigenobu S."/>
        </authorList>
    </citation>
    <scope>NUCLEOTIDE SEQUENCE [LARGE SCALE GENOMIC DNA]</scope>
</reference>
<keyword evidence="3" id="KW-1185">Reference proteome</keyword>
<gene>
    <name evidence="2" type="ORF">ElyMa_000584800</name>
</gene>
<keyword evidence="1" id="KW-0813">Transport</keyword>
<dbReference type="InterPro" id="IPR008554">
    <property type="entry name" value="Glutaredoxin-like"/>
</dbReference>
<protein>
    <recommendedName>
        <fullName evidence="1">Glutaredoxin-like protein</fullName>
    </recommendedName>
</protein>
<dbReference type="AlphaFoldDB" id="A0AAV4G5V1"/>
<name>A0AAV4G5V1_9GAST</name>
<dbReference type="InterPro" id="IPR036249">
    <property type="entry name" value="Thioredoxin-like_sf"/>
</dbReference>
<evidence type="ECO:0000313" key="3">
    <source>
        <dbReference type="Proteomes" id="UP000762676"/>
    </source>
</evidence>
<accession>A0AAV4G5V1</accession>
<dbReference type="Pfam" id="PF05768">
    <property type="entry name" value="Glrx-like"/>
    <property type="match status" value="1"/>
</dbReference>